<organism evidence="1 3">
    <name type="scientific">Rotaria sordida</name>
    <dbReference type="NCBI Taxonomy" id="392033"/>
    <lineage>
        <taxon>Eukaryota</taxon>
        <taxon>Metazoa</taxon>
        <taxon>Spiralia</taxon>
        <taxon>Gnathifera</taxon>
        <taxon>Rotifera</taxon>
        <taxon>Eurotatoria</taxon>
        <taxon>Bdelloidea</taxon>
        <taxon>Philodinida</taxon>
        <taxon>Philodinidae</taxon>
        <taxon>Rotaria</taxon>
    </lineage>
</organism>
<dbReference type="GO" id="GO:0030686">
    <property type="term" value="C:90S preribosome"/>
    <property type="evidence" value="ECO:0007669"/>
    <property type="project" value="TreeGrafter"/>
</dbReference>
<evidence type="ECO:0000313" key="3">
    <source>
        <dbReference type="Proteomes" id="UP000663864"/>
    </source>
</evidence>
<reference evidence="1" key="1">
    <citation type="submission" date="2021-02" db="EMBL/GenBank/DDBJ databases">
        <authorList>
            <person name="Nowell W R."/>
        </authorList>
    </citation>
    <scope>NUCLEOTIDE SEQUENCE</scope>
</reference>
<dbReference type="AlphaFoldDB" id="A0A813TYX4"/>
<dbReference type="Proteomes" id="UP000663836">
    <property type="component" value="Unassembled WGS sequence"/>
</dbReference>
<dbReference type="EMBL" id="CAJOBD010000388">
    <property type="protein sequence ID" value="CAF3659518.1"/>
    <property type="molecule type" value="Genomic_DNA"/>
</dbReference>
<dbReference type="PANTHER" id="PTHR24030:SF0">
    <property type="entry name" value="PROTEIN CMSS1"/>
    <property type="match status" value="1"/>
</dbReference>
<evidence type="ECO:0000313" key="2">
    <source>
        <dbReference type="EMBL" id="CAF3659518.1"/>
    </source>
</evidence>
<evidence type="ECO:0000313" key="1">
    <source>
        <dbReference type="EMBL" id="CAF0821333.1"/>
    </source>
</evidence>
<comment type="caution">
    <text evidence="1">The sequence shown here is derived from an EMBL/GenBank/DDBJ whole genome shotgun (WGS) entry which is preliminary data.</text>
</comment>
<sequence length="241" mass="27879">MADDLGDDDYFLQEEIQPENNDIIDKKVKTKKAKQKILPKRPMGTYSDLITTIRIHYKKSKSQYELDELLSIFNSSISASSPLTSTILLDEYLNELIPINKWSKQADLSSAPIVLIIAQSALRCIELGKILKNSSSSKLFTFHYLFAKHKKLSDQIDLLKKSTTLFNIIIGTPKRIDDILDANVINLKRLKFVLIDWNYQNIKQQRLIDLNQLKIELCHLLCEQSVLYKRFFKEKAKIGLF</sequence>
<dbReference type="Gene3D" id="3.40.50.300">
    <property type="entry name" value="P-loop containing nucleotide triphosphate hydrolases"/>
    <property type="match status" value="1"/>
</dbReference>
<dbReference type="InterPro" id="IPR032704">
    <property type="entry name" value="Cms1"/>
</dbReference>
<dbReference type="Pfam" id="PF14617">
    <property type="entry name" value="CMS1"/>
    <property type="match status" value="1"/>
</dbReference>
<dbReference type="InterPro" id="IPR027417">
    <property type="entry name" value="P-loop_NTPase"/>
</dbReference>
<dbReference type="PANTHER" id="PTHR24030">
    <property type="entry name" value="PROTEIN CMSS1"/>
    <property type="match status" value="1"/>
</dbReference>
<gene>
    <name evidence="2" type="ORF">JBS370_LOCUS6824</name>
    <name evidence="1" type="ORF">ZHD862_LOCUS3399</name>
</gene>
<dbReference type="GO" id="GO:0005634">
    <property type="term" value="C:nucleus"/>
    <property type="evidence" value="ECO:0007669"/>
    <property type="project" value="TreeGrafter"/>
</dbReference>
<proteinExistence type="predicted"/>
<dbReference type="EMBL" id="CAJNOT010000073">
    <property type="protein sequence ID" value="CAF0821333.1"/>
    <property type="molecule type" value="Genomic_DNA"/>
</dbReference>
<accession>A0A813TYX4</accession>
<name>A0A813TYX4_9BILA</name>
<dbReference type="Proteomes" id="UP000663864">
    <property type="component" value="Unassembled WGS sequence"/>
</dbReference>
<protein>
    <submittedName>
        <fullName evidence="1">Uncharacterized protein</fullName>
    </submittedName>
</protein>